<accession>A0A7S3AE82</accession>
<protein>
    <submittedName>
        <fullName evidence="1">Uncharacterized protein</fullName>
    </submittedName>
</protein>
<sequence length="155" mass="17554">MISETMRAYRGDQLEVFEKTRDTDGTVDRVPDPPEALKKWLLLLKMKNTSAGIGLAEMLRLQGAKANGVMDRGTFLITLRTVYKEWSFQEQLLFSFAHTYGCGLVDGSGLKESVAWRDFCEDVELQDEKDADDEIRLIIRGRICEIGAGPKMYDP</sequence>
<gene>
    <name evidence="1" type="ORF">HERI1096_LOCUS2626</name>
</gene>
<name>A0A7S3AE82_9EUKA</name>
<proteinExistence type="predicted"/>
<organism evidence="1">
    <name type="scientific">Haptolina ericina</name>
    <dbReference type="NCBI Taxonomy" id="156174"/>
    <lineage>
        <taxon>Eukaryota</taxon>
        <taxon>Haptista</taxon>
        <taxon>Haptophyta</taxon>
        <taxon>Prymnesiophyceae</taxon>
        <taxon>Prymnesiales</taxon>
        <taxon>Prymnesiaceae</taxon>
        <taxon>Haptolina</taxon>
    </lineage>
</organism>
<reference evidence="1" key="1">
    <citation type="submission" date="2021-01" db="EMBL/GenBank/DDBJ databases">
        <authorList>
            <person name="Corre E."/>
            <person name="Pelletier E."/>
            <person name="Niang G."/>
            <person name="Scheremetjew M."/>
            <person name="Finn R."/>
            <person name="Kale V."/>
            <person name="Holt S."/>
            <person name="Cochrane G."/>
            <person name="Meng A."/>
            <person name="Brown T."/>
            <person name="Cohen L."/>
        </authorList>
    </citation>
    <scope>NUCLEOTIDE SEQUENCE</scope>
    <source>
        <strain evidence="1">CCMP281</strain>
    </source>
</reference>
<dbReference type="AlphaFoldDB" id="A0A7S3AE82"/>
<evidence type="ECO:0000313" key="1">
    <source>
        <dbReference type="EMBL" id="CAE0101613.1"/>
    </source>
</evidence>
<dbReference type="EMBL" id="HBHX01004862">
    <property type="protein sequence ID" value="CAE0101613.1"/>
    <property type="molecule type" value="Transcribed_RNA"/>
</dbReference>